<evidence type="ECO:0000313" key="2">
    <source>
        <dbReference type="Proteomes" id="UP001164705"/>
    </source>
</evidence>
<evidence type="ECO:0000313" key="1">
    <source>
        <dbReference type="EMBL" id="WAC01465.1"/>
    </source>
</evidence>
<proteinExistence type="predicted"/>
<keyword evidence="2" id="KW-1185">Reference proteome</keyword>
<dbReference type="KEGG" id="lnu:N7U66_15825"/>
<dbReference type="InterPro" id="IPR023393">
    <property type="entry name" value="START-like_dom_sf"/>
</dbReference>
<dbReference type="AlphaFoldDB" id="A0A9E8MV13"/>
<dbReference type="RefSeq" id="WP_267676078.1">
    <property type="nucleotide sequence ID" value="NZ_CP113088.1"/>
</dbReference>
<dbReference type="SUPFAM" id="SSF55961">
    <property type="entry name" value="Bet v1-like"/>
    <property type="match status" value="1"/>
</dbReference>
<dbReference type="Proteomes" id="UP001164705">
    <property type="component" value="Chromosome"/>
</dbReference>
<protein>
    <recommendedName>
        <fullName evidence="3">Activator of Hsp90 ATPase 1 family protein</fullName>
    </recommendedName>
</protein>
<reference evidence="1" key="1">
    <citation type="submission" date="2022-11" db="EMBL/GenBank/DDBJ databases">
        <title>Lacinutrix neustonica HL-RS19T sp. nov., isolated from the surface microlayer sample of brackish Lake Shihwa.</title>
        <authorList>
            <person name="Choi J.Y."/>
            <person name="Hwang C.Y."/>
        </authorList>
    </citation>
    <scope>NUCLEOTIDE SEQUENCE</scope>
    <source>
        <strain evidence="1">HL-RS19</strain>
    </source>
</reference>
<dbReference type="EMBL" id="CP113088">
    <property type="protein sequence ID" value="WAC01465.1"/>
    <property type="molecule type" value="Genomic_DNA"/>
</dbReference>
<evidence type="ECO:0008006" key="3">
    <source>
        <dbReference type="Google" id="ProtNLM"/>
    </source>
</evidence>
<name>A0A9E8MV13_9FLAO</name>
<gene>
    <name evidence="1" type="ORF">N7U66_15825</name>
</gene>
<accession>A0A9E8MV13</accession>
<sequence>MDNRSAAIITEQVFSVSAKQLWSAITQKEEMCEWFFNTIPNLNLR</sequence>
<organism evidence="1 2">
    <name type="scientific">Lacinutrix neustonica</name>
    <dbReference type="NCBI Taxonomy" id="2980107"/>
    <lineage>
        <taxon>Bacteria</taxon>
        <taxon>Pseudomonadati</taxon>
        <taxon>Bacteroidota</taxon>
        <taxon>Flavobacteriia</taxon>
        <taxon>Flavobacteriales</taxon>
        <taxon>Flavobacteriaceae</taxon>
        <taxon>Lacinutrix</taxon>
    </lineage>
</organism>
<dbReference type="Gene3D" id="3.30.530.20">
    <property type="match status" value="1"/>
</dbReference>